<dbReference type="Proteomes" id="UP001597387">
    <property type="component" value="Unassembled WGS sequence"/>
</dbReference>
<gene>
    <name evidence="1" type="ORF">ACFSJU_17250</name>
</gene>
<accession>A0ABW4ZQP6</accession>
<sequence>MKYYLTLLLAILSIVSCKKSDHLAIPIEEVDTLETNGFKFDYLSLVIDGKTYVCKDNGGSYRWGSGPANRKVASIDAGGIHLDKGNPDSVMFFREYFISNDSTFSVDAIFCKKYAKKDMTQQFFVWHPENQLDLFRPGLQGFATDWERENSYDGVSLKVIFKEGGKYTTYSTHSQQYPNFPTGITNDSQKGSRFDIVKLAYTKRGDYIEAKFKTKIFNLKEESKVIEKGFMRLHVGYFSKQ</sequence>
<evidence type="ECO:0000313" key="1">
    <source>
        <dbReference type="EMBL" id="MFD2164159.1"/>
    </source>
</evidence>
<organism evidence="1 2">
    <name type="scientific">Paradesertivirga mongoliensis</name>
    <dbReference type="NCBI Taxonomy" id="2100740"/>
    <lineage>
        <taxon>Bacteria</taxon>
        <taxon>Pseudomonadati</taxon>
        <taxon>Bacteroidota</taxon>
        <taxon>Sphingobacteriia</taxon>
        <taxon>Sphingobacteriales</taxon>
        <taxon>Sphingobacteriaceae</taxon>
        <taxon>Paradesertivirga</taxon>
    </lineage>
</organism>
<dbReference type="EMBL" id="JBHUHZ010000003">
    <property type="protein sequence ID" value="MFD2164159.1"/>
    <property type="molecule type" value="Genomic_DNA"/>
</dbReference>
<proteinExistence type="predicted"/>
<reference evidence="2" key="1">
    <citation type="journal article" date="2019" name="Int. J. Syst. Evol. Microbiol.">
        <title>The Global Catalogue of Microorganisms (GCM) 10K type strain sequencing project: providing services to taxonomists for standard genome sequencing and annotation.</title>
        <authorList>
            <consortium name="The Broad Institute Genomics Platform"/>
            <consortium name="The Broad Institute Genome Sequencing Center for Infectious Disease"/>
            <person name="Wu L."/>
            <person name="Ma J."/>
        </authorList>
    </citation>
    <scope>NUCLEOTIDE SEQUENCE [LARGE SCALE GENOMIC DNA]</scope>
    <source>
        <strain evidence="2">KCTC 42217</strain>
    </source>
</reference>
<name>A0ABW4ZQP6_9SPHI</name>
<protein>
    <recommendedName>
        <fullName evidence="3">NigD-like protein</fullName>
    </recommendedName>
</protein>
<comment type="caution">
    <text evidence="1">The sequence shown here is derived from an EMBL/GenBank/DDBJ whole genome shotgun (WGS) entry which is preliminary data.</text>
</comment>
<evidence type="ECO:0000313" key="2">
    <source>
        <dbReference type="Proteomes" id="UP001597387"/>
    </source>
</evidence>
<keyword evidence="2" id="KW-1185">Reference proteome</keyword>
<dbReference type="PROSITE" id="PS51257">
    <property type="entry name" value="PROKAR_LIPOPROTEIN"/>
    <property type="match status" value="1"/>
</dbReference>
<evidence type="ECO:0008006" key="3">
    <source>
        <dbReference type="Google" id="ProtNLM"/>
    </source>
</evidence>
<dbReference type="RefSeq" id="WP_255904453.1">
    <property type="nucleotide sequence ID" value="NZ_JAFMZO010000004.1"/>
</dbReference>